<evidence type="ECO:0000259" key="10">
    <source>
        <dbReference type="PROSITE" id="PS00486"/>
    </source>
</evidence>
<dbReference type="PROSITE" id="PS00486">
    <property type="entry name" value="DNA_MISMATCH_REPAIR_2"/>
    <property type="match status" value="1"/>
</dbReference>
<evidence type="ECO:0000256" key="7">
    <source>
        <dbReference type="PIRNR" id="PIRNR037677"/>
    </source>
</evidence>
<dbReference type="PANTHER" id="PTHR11361:SF34">
    <property type="entry name" value="DNA MISMATCH REPAIR PROTEIN MSH1, MITOCHONDRIAL"/>
    <property type="match status" value="1"/>
</dbReference>
<comment type="function">
    <text evidence="7">Component of the post-replicative DNA mismatch repair system (MMR).</text>
</comment>
<keyword evidence="2 7" id="KW-0547">Nucleotide-binding</keyword>
<organism evidence="11 12">
    <name type="scientific">Xylona heveae (strain CBS 132557 / TC161)</name>
    <dbReference type="NCBI Taxonomy" id="1328760"/>
    <lineage>
        <taxon>Eukaryota</taxon>
        <taxon>Fungi</taxon>
        <taxon>Dikarya</taxon>
        <taxon>Ascomycota</taxon>
        <taxon>Pezizomycotina</taxon>
        <taxon>Xylonomycetes</taxon>
        <taxon>Xylonales</taxon>
        <taxon>Xylonaceae</taxon>
        <taxon>Xylona</taxon>
    </lineage>
</organism>
<dbReference type="Gene3D" id="1.10.1420.10">
    <property type="match status" value="2"/>
</dbReference>
<dbReference type="GO" id="GO:0043504">
    <property type="term" value="P:mitochondrial DNA repair"/>
    <property type="evidence" value="ECO:0007669"/>
    <property type="project" value="TreeGrafter"/>
</dbReference>
<dbReference type="Gene3D" id="3.40.1170.10">
    <property type="entry name" value="DNA repair protein MutS, domain I"/>
    <property type="match status" value="1"/>
</dbReference>
<feature type="region of interest" description="Disordered" evidence="9">
    <location>
        <begin position="75"/>
        <end position="110"/>
    </location>
</feature>
<dbReference type="GO" id="GO:0005739">
    <property type="term" value="C:mitochondrion"/>
    <property type="evidence" value="ECO:0007669"/>
    <property type="project" value="TreeGrafter"/>
</dbReference>
<dbReference type="OrthoDB" id="2534523at2759"/>
<feature type="domain" description="DNA mismatch repair proteins mutS family" evidence="10">
    <location>
        <begin position="956"/>
        <end position="972"/>
    </location>
</feature>
<protein>
    <recommendedName>
        <fullName evidence="7">DNA mismatch repair protein</fullName>
    </recommendedName>
</protein>
<dbReference type="InterPro" id="IPR000432">
    <property type="entry name" value="DNA_mismatch_repair_MutS_C"/>
</dbReference>
<dbReference type="RefSeq" id="XP_018191496.1">
    <property type="nucleotide sequence ID" value="XM_018335660.1"/>
</dbReference>
<dbReference type="GeneID" id="28900797"/>
<evidence type="ECO:0000256" key="3">
    <source>
        <dbReference type="ARBA" id="ARBA00022763"/>
    </source>
</evidence>
<dbReference type="SUPFAM" id="SSF48334">
    <property type="entry name" value="DNA repair protein MutS, domain III"/>
    <property type="match status" value="1"/>
</dbReference>
<dbReference type="InterPro" id="IPR007696">
    <property type="entry name" value="DNA_mismatch_repair_MutS_core"/>
</dbReference>
<dbReference type="STRING" id="1328760.A0A165J9P3"/>
<dbReference type="GO" id="GO:0030983">
    <property type="term" value="F:mismatched DNA binding"/>
    <property type="evidence" value="ECO:0007669"/>
    <property type="project" value="UniProtKB-UniRule"/>
</dbReference>
<feature type="coiled-coil region" evidence="8">
    <location>
        <begin position="688"/>
        <end position="715"/>
    </location>
</feature>
<dbReference type="SUPFAM" id="SSF53150">
    <property type="entry name" value="DNA repair protein MutS, domain II"/>
    <property type="match status" value="1"/>
</dbReference>
<dbReference type="InterPro" id="IPR045076">
    <property type="entry name" value="MutS"/>
</dbReference>
<evidence type="ECO:0000256" key="9">
    <source>
        <dbReference type="SAM" id="MobiDB-lite"/>
    </source>
</evidence>
<dbReference type="SUPFAM" id="SSF55271">
    <property type="entry name" value="DNA repair protein MutS, domain I"/>
    <property type="match status" value="1"/>
</dbReference>
<dbReference type="OMA" id="DTWIMRR"/>
<feature type="compositionally biased region" description="Basic residues" evidence="9">
    <location>
        <begin position="659"/>
        <end position="669"/>
    </location>
</feature>
<dbReference type="InterPro" id="IPR016151">
    <property type="entry name" value="DNA_mismatch_repair_MutS_N"/>
</dbReference>
<accession>A0A165J9P3</accession>
<reference evidence="11 12" key="1">
    <citation type="journal article" date="2016" name="Fungal Biol.">
        <title>The genome of Xylona heveae provides a window into fungal endophytism.</title>
        <authorList>
            <person name="Gazis R."/>
            <person name="Kuo A."/>
            <person name="Riley R."/>
            <person name="LaButti K."/>
            <person name="Lipzen A."/>
            <person name="Lin J."/>
            <person name="Amirebrahimi M."/>
            <person name="Hesse C.N."/>
            <person name="Spatafora J.W."/>
            <person name="Henrissat B."/>
            <person name="Hainaut M."/>
            <person name="Grigoriev I.V."/>
            <person name="Hibbett D.S."/>
        </authorList>
    </citation>
    <scope>NUCLEOTIDE SEQUENCE [LARGE SCALE GENOMIC DNA]</scope>
    <source>
        <strain evidence="11 12">TC161</strain>
    </source>
</reference>
<dbReference type="InParanoid" id="A0A165J9P3"/>
<dbReference type="PANTHER" id="PTHR11361">
    <property type="entry name" value="DNA MISMATCH REPAIR PROTEIN MUTS FAMILY MEMBER"/>
    <property type="match status" value="1"/>
</dbReference>
<dbReference type="FunFam" id="1.10.1420.10:FF:000042">
    <property type="entry name" value="DNA mismatch repair protein Msh1"/>
    <property type="match status" value="1"/>
</dbReference>
<keyword evidence="8" id="KW-0175">Coiled coil</keyword>
<keyword evidence="5 7" id="KW-0238">DNA-binding</keyword>
<keyword evidence="6 7" id="KW-0234">DNA repair</keyword>
<evidence type="ECO:0000256" key="1">
    <source>
        <dbReference type="ARBA" id="ARBA00006271"/>
    </source>
</evidence>
<sequence>MLMRCQWLKTFGFKVSIYGTKQSKTLVAQFHTSPSSLGCLPLRPRTCPTRYNIGQQSSGIRCRRGAKTKSTIQLKDLPQGPLPGLDSDVTLRHGASAKSRRGKKTASVTEGDHPKIYNRAEQEFDVITGHKNEHETVTLFGSQPVQDVEDTELPRYPTVVQQAWNNMRKFENCVLLTRVGGFYELYFEHAKEFGPLLNLKVAQKKTSAGLVPMAGFPFFQLDRFLKMLVQDLNCSVAISEEFPNNASGKVKSGGLMFDRKVTRIVTPGTLIDERFLDPFENNFLLSLHFPGPLTTLAVYGEGLDHANISIERDEWVNFPVGLAWLDLSTGDFFTQTTSLLSLPSAISRIGPREVILDQALQGLPTGEIPRLLGEDGKLFSYHAGTGYVSSTADWAPLLEGQPLVAENEFTREEIAAGNQLLDYVTIQLQGLRMKLQPPLRRQELENMAIDRSSMRALEIKATMREGFFKGSLLHAIRRTVTNSGARLLRQWLSSPSTSLNVINSRLDLVSFFIDYKVIRERIVILLKGSYDSQRLVQKFALGRGDADDLVSLARTIDATSKIAASLSAKLTPELDSRKGDKGDRYSTENAQTSDACLASILKRLDLDGPLSLSAQITEAIDEDGLTFQHELEESEAFGLATMAQGMFDEGQLAEQVDPKRKRIGSKRQPKFPTARDEDSIEQEAWIMRRTASRLLEKLHQHLDELREEKVTLAETLREEHGASTLTLRWTPGLGYICHIRGKDLKSTQNKLSAARSISSSKSTRSFHLHEWTELGSRIDQVKLQIKGEEQNVFQGLREQVILNIVKLRRNAAVLDELDVACSFAALAEEQNLVRPILNLGLSHKIIGGRHPTVAWSLQEQGRGFTSNDCSVGLQERVWLLTGPNMAGKSTFLRQNALISILAQVGSYVPAAYAEIGIVDQIFSRVGSADNLSQDQSTFMVEMVETAEILKRATPRSFVIMDEVGRGTTPEDGIAVSFACLHHLYHTNQCRTLFATHFHVLANMAAAAGMDKVGCYCTDVREGSNGAFSFIHRVRRGVNRQSHALKVALMAGLPQSAIDTASQVLESLHQRNLDATPQDKEFTRLEPPETNDEQHDSQYKQEHQRAY</sequence>
<dbReference type="Proteomes" id="UP000076632">
    <property type="component" value="Unassembled WGS sequence"/>
</dbReference>
<dbReference type="Pfam" id="PF05188">
    <property type="entry name" value="MutS_II"/>
    <property type="match status" value="1"/>
</dbReference>
<dbReference type="Pfam" id="PF00488">
    <property type="entry name" value="MutS_V"/>
    <property type="match status" value="1"/>
</dbReference>
<dbReference type="GO" id="GO:0140664">
    <property type="term" value="F:ATP-dependent DNA damage sensor activity"/>
    <property type="evidence" value="ECO:0007669"/>
    <property type="project" value="InterPro"/>
</dbReference>
<dbReference type="Pfam" id="PF01624">
    <property type="entry name" value="MutS_I"/>
    <property type="match status" value="1"/>
</dbReference>
<dbReference type="GO" id="GO:0005524">
    <property type="term" value="F:ATP binding"/>
    <property type="evidence" value="ECO:0007669"/>
    <property type="project" value="UniProtKB-UniRule"/>
</dbReference>
<name>A0A165J9P3_XYLHT</name>
<keyword evidence="3 7" id="KW-0227">DNA damage</keyword>
<feature type="region of interest" description="Disordered" evidence="9">
    <location>
        <begin position="1071"/>
        <end position="1106"/>
    </location>
</feature>
<dbReference type="InterPro" id="IPR017261">
    <property type="entry name" value="DNA_mismatch_repair_MutS/MSH"/>
</dbReference>
<evidence type="ECO:0000256" key="5">
    <source>
        <dbReference type="ARBA" id="ARBA00023125"/>
    </source>
</evidence>
<evidence type="ECO:0000313" key="12">
    <source>
        <dbReference type="Proteomes" id="UP000076632"/>
    </source>
</evidence>
<dbReference type="EMBL" id="KV407454">
    <property type="protein sequence ID" value="KZF25941.1"/>
    <property type="molecule type" value="Genomic_DNA"/>
</dbReference>
<dbReference type="SUPFAM" id="SSF52540">
    <property type="entry name" value="P-loop containing nucleoside triphosphate hydrolases"/>
    <property type="match status" value="1"/>
</dbReference>
<evidence type="ECO:0000256" key="8">
    <source>
        <dbReference type="SAM" id="Coils"/>
    </source>
</evidence>
<dbReference type="AlphaFoldDB" id="A0A165J9P3"/>
<dbReference type="Pfam" id="PF05192">
    <property type="entry name" value="MutS_III"/>
    <property type="match status" value="1"/>
</dbReference>
<evidence type="ECO:0000256" key="2">
    <source>
        <dbReference type="ARBA" id="ARBA00022741"/>
    </source>
</evidence>
<dbReference type="InterPro" id="IPR036678">
    <property type="entry name" value="MutS_con_dom_sf"/>
</dbReference>
<dbReference type="InterPro" id="IPR027417">
    <property type="entry name" value="P-loop_NTPase"/>
</dbReference>
<dbReference type="InterPro" id="IPR007695">
    <property type="entry name" value="DNA_mismatch_repair_MutS-lik_N"/>
</dbReference>
<dbReference type="SMART" id="SM00534">
    <property type="entry name" value="MUTSac"/>
    <property type="match status" value="1"/>
</dbReference>
<gene>
    <name evidence="11" type="ORF">L228DRAFT_279203</name>
</gene>
<dbReference type="FunFam" id="3.40.1170.10:FF:000010">
    <property type="entry name" value="DNA mismatch repair protein Msh1"/>
    <property type="match status" value="1"/>
</dbReference>
<dbReference type="InterPro" id="IPR036187">
    <property type="entry name" value="DNA_mismatch_repair_MutS_sf"/>
</dbReference>
<evidence type="ECO:0000313" key="11">
    <source>
        <dbReference type="EMBL" id="KZF25941.1"/>
    </source>
</evidence>
<keyword evidence="12" id="KW-1185">Reference proteome</keyword>
<dbReference type="InterPro" id="IPR007860">
    <property type="entry name" value="DNA_mmatch_repair_MutS_con_dom"/>
</dbReference>
<dbReference type="FunCoup" id="A0A165J9P3">
    <property type="interactions" value="21"/>
</dbReference>
<dbReference type="Gene3D" id="3.30.420.110">
    <property type="entry name" value="MutS, connector domain"/>
    <property type="match status" value="1"/>
</dbReference>
<evidence type="ECO:0000256" key="4">
    <source>
        <dbReference type="ARBA" id="ARBA00022840"/>
    </source>
</evidence>
<dbReference type="PIRSF" id="PIRSF037677">
    <property type="entry name" value="DNA_mis_repair_Msh6"/>
    <property type="match status" value="1"/>
</dbReference>
<dbReference type="FunFam" id="3.40.50.300:FF:001238">
    <property type="entry name" value="DNA mismatch repair protein"/>
    <property type="match status" value="1"/>
</dbReference>
<proteinExistence type="inferred from homology"/>
<dbReference type="GO" id="GO:0005634">
    <property type="term" value="C:nucleus"/>
    <property type="evidence" value="ECO:0007669"/>
    <property type="project" value="TreeGrafter"/>
</dbReference>
<feature type="region of interest" description="Disordered" evidence="9">
    <location>
        <begin position="656"/>
        <end position="676"/>
    </location>
</feature>
<dbReference type="Gene3D" id="3.40.50.300">
    <property type="entry name" value="P-loop containing nucleotide triphosphate hydrolases"/>
    <property type="match status" value="1"/>
</dbReference>
<evidence type="ECO:0000256" key="6">
    <source>
        <dbReference type="ARBA" id="ARBA00023204"/>
    </source>
</evidence>
<dbReference type="GO" id="GO:0006298">
    <property type="term" value="P:mismatch repair"/>
    <property type="evidence" value="ECO:0007669"/>
    <property type="project" value="InterPro"/>
</dbReference>
<keyword evidence="4 7" id="KW-0067">ATP-binding</keyword>
<dbReference type="SMART" id="SM00533">
    <property type="entry name" value="MUTSd"/>
    <property type="match status" value="1"/>
</dbReference>
<comment type="similarity">
    <text evidence="1 7">Belongs to the DNA mismatch repair MutS family.</text>
</comment>